<accession>A0A7J9RXY7</accession>
<evidence type="ECO:0000313" key="2">
    <source>
        <dbReference type="Proteomes" id="UP000582213"/>
    </source>
</evidence>
<reference evidence="1 2" key="1">
    <citation type="submission" date="2020-08" db="EMBL/GenBank/DDBJ databases">
        <title>Genomic Encyclopedia of Type Strains, Phase IV (KMG-IV): sequencing the most valuable type-strain genomes for metagenomic binning, comparative biology and taxonomic classification.</title>
        <authorList>
            <person name="Goeker M."/>
        </authorList>
    </citation>
    <scope>NUCLEOTIDE SEQUENCE [LARGE SCALE GENOMIC DNA]</scope>
    <source>
        <strain evidence="1 2">DSM 12421</strain>
    </source>
</reference>
<dbReference type="GeneID" id="77101408"/>
<evidence type="ECO:0000313" key="1">
    <source>
        <dbReference type="EMBL" id="MBB5254929.1"/>
    </source>
</evidence>
<sequence>MEKFIEQLSASLYVIVRIRFIENVGLTESIFIAERMKEREFL</sequence>
<gene>
    <name evidence="1" type="ORF">HNQ62_002703</name>
</gene>
<dbReference type="Proteomes" id="UP000582213">
    <property type="component" value="Unassembled WGS sequence"/>
</dbReference>
<proteinExistence type="predicted"/>
<dbReference type="EMBL" id="JACHFY010000031">
    <property type="protein sequence ID" value="MBB5254929.1"/>
    <property type="molecule type" value="Genomic_DNA"/>
</dbReference>
<protein>
    <submittedName>
        <fullName evidence="1">Uncharacterized protein</fullName>
    </submittedName>
</protein>
<organism evidence="1 2">
    <name type="scientific">Sulfurisphaera ohwakuensis</name>
    <dbReference type="NCBI Taxonomy" id="69656"/>
    <lineage>
        <taxon>Archaea</taxon>
        <taxon>Thermoproteota</taxon>
        <taxon>Thermoprotei</taxon>
        <taxon>Sulfolobales</taxon>
        <taxon>Sulfolobaceae</taxon>
        <taxon>Sulfurisphaera</taxon>
    </lineage>
</organism>
<comment type="caution">
    <text evidence="1">The sequence shown here is derived from an EMBL/GenBank/DDBJ whole genome shotgun (WGS) entry which is preliminary data.</text>
</comment>
<dbReference type="AlphaFoldDB" id="A0A7J9RXY7"/>
<name>A0A7J9RXY7_SULOH</name>
<dbReference type="RefSeq" id="WP_260311228.1">
    <property type="nucleotide sequence ID" value="NZ_CP045484.1"/>
</dbReference>